<feature type="transmembrane region" description="Helical" evidence="1">
    <location>
        <begin position="43"/>
        <end position="64"/>
    </location>
</feature>
<sequence length="152" mass="16515">MKILKEKCVNIVVLVLGIILALTPFVIAPVCPAMANGMRMSCYYSGLLATYVGIGIVITSLISIFVNNKVVNIVLNIVNILAGLSVHLIPHKIIKIVIGAKKDGSPKFMGYCMKDTMKCISNHTFTIVSALGIAIAVISLIYVCYIFIKREN</sequence>
<evidence type="ECO:0000313" key="3">
    <source>
        <dbReference type="Proteomes" id="UP000823123"/>
    </source>
</evidence>
<dbReference type="Pfam" id="PF14387">
    <property type="entry name" value="DUF4418"/>
    <property type="match status" value="1"/>
</dbReference>
<evidence type="ECO:0000313" key="2">
    <source>
        <dbReference type="EMBL" id="MBK1468925.1"/>
    </source>
</evidence>
<proteinExistence type="predicted"/>
<dbReference type="Proteomes" id="UP000823123">
    <property type="component" value="Unassembled WGS sequence"/>
</dbReference>
<feature type="transmembrane region" description="Helical" evidence="1">
    <location>
        <begin position="70"/>
        <end position="89"/>
    </location>
</feature>
<reference evidence="2 3" key="1">
    <citation type="submission" date="2020-09" db="EMBL/GenBank/DDBJ databases">
        <title>Parvimonas S3374 sp. nov.</title>
        <authorList>
            <person name="Buhl M."/>
        </authorList>
    </citation>
    <scope>NUCLEOTIDE SEQUENCE [LARGE SCALE GENOMIC DNA]</scope>
    <source>
        <strain evidence="2 3">S3374</strain>
    </source>
</reference>
<feature type="transmembrane region" description="Helical" evidence="1">
    <location>
        <begin position="124"/>
        <end position="148"/>
    </location>
</feature>
<keyword evidence="3" id="KW-1185">Reference proteome</keyword>
<dbReference type="EMBL" id="JACVDA010000017">
    <property type="protein sequence ID" value="MBK1468925.1"/>
    <property type="molecule type" value="Genomic_DNA"/>
</dbReference>
<feature type="transmembrane region" description="Helical" evidence="1">
    <location>
        <begin position="12"/>
        <end position="31"/>
    </location>
</feature>
<keyword evidence="1" id="KW-1133">Transmembrane helix</keyword>
<keyword evidence="1" id="KW-0812">Transmembrane</keyword>
<accession>A0ABS1CA37</accession>
<keyword evidence="1" id="KW-0472">Membrane</keyword>
<dbReference type="RefSeq" id="WP_201275807.1">
    <property type="nucleotide sequence ID" value="NZ_AP038371.1"/>
</dbReference>
<comment type="caution">
    <text evidence="2">The sequence shown here is derived from an EMBL/GenBank/DDBJ whole genome shotgun (WGS) entry which is preliminary data.</text>
</comment>
<name>A0ABS1CA37_9FIRM</name>
<organism evidence="2 3">
    <name type="scientific">Parvimonas parva</name>
    <dbReference type="NCBI Taxonomy" id="2769485"/>
    <lineage>
        <taxon>Bacteria</taxon>
        <taxon>Bacillati</taxon>
        <taxon>Bacillota</taxon>
        <taxon>Tissierellia</taxon>
        <taxon>Tissierellales</taxon>
        <taxon>Peptoniphilaceae</taxon>
        <taxon>Parvimonas</taxon>
    </lineage>
</organism>
<dbReference type="InterPro" id="IPR025531">
    <property type="entry name" value="DUF4418"/>
</dbReference>
<protein>
    <submittedName>
        <fullName evidence="2">DUF4418 family protein</fullName>
    </submittedName>
</protein>
<gene>
    <name evidence="2" type="ORF">IBJ83_06305</name>
</gene>
<evidence type="ECO:0000256" key="1">
    <source>
        <dbReference type="SAM" id="Phobius"/>
    </source>
</evidence>